<keyword evidence="2 3" id="KW-0040">ANK repeat</keyword>
<dbReference type="InterPro" id="IPR050776">
    <property type="entry name" value="Ank_Repeat/CDKN_Inhibitor"/>
</dbReference>
<evidence type="ECO:0000313" key="4">
    <source>
        <dbReference type="EMBL" id="KAL2782731.1"/>
    </source>
</evidence>
<evidence type="ECO:0000313" key="5">
    <source>
        <dbReference type="Proteomes" id="UP001610563"/>
    </source>
</evidence>
<keyword evidence="1" id="KW-0677">Repeat</keyword>
<accession>A0ABR4FHL1</accession>
<dbReference type="PROSITE" id="PS50297">
    <property type="entry name" value="ANK_REP_REGION"/>
    <property type="match status" value="1"/>
</dbReference>
<organism evidence="4 5">
    <name type="scientific">Aspergillus keveii</name>
    <dbReference type="NCBI Taxonomy" id="714993"/>
    <lineage>
        <taxon>Eukaryota</taxon>
        <taxon>Fungi</taxon>
        <taxon>Dikarya</taxon>
        <taxon>Ascomycota</taxon>
        <taxon>Pezizomycotina</taxon>
        <taxon>Eurotiomycetes</taxon>
        <taxon>Eurotiomycetidae</taxon>
        <taxon>Eurotiales</taxon>
        <taxon>Aspergillaceae</taxon>
        <taxon>Aspergillus</taxon>
        <taxon>Aspergillus subgen. Nidulantes</taxon>
    </lineage>
</organism>
<keyword evidence="5" id="KW-1185">Reference proteome</keyword>
<comment type="caution">
    <text evidence="4">The sequence shown here is derived from an EMBL/GenBank/DDBJ whole genome shotgun (WGS) entry which is preliminary data.</text>
</comment>
<dbReference type="EMBL" id="JBFTWV010000336">
    <property type="protein sequence ID" value="KAL2782731.1"/>
    <property type="molecule type" value="Genomic_DNA"/>
</dbReference>
<protein>
    <recommendedName>
        <fullName evidence="6">Ankyrin</fullName>
    </recommendedName>
</protein>
<dbReference type="InterPro" id="IPR002110">
    <property type="entry name" value="Ankyrin_rpt"/>
</dbReference>
<dbReference type="PANTHER" id="PTHR24201">
    <property type="entry name" value="ANK_REP_REGION DOMAIN-CONTAINING PROTEIN"/>
    <property type="match status" value="1"/>
</dbReference>
<feature type="repeat" description="ANK" evidence="3">
    <location>
        <begin position="20"/>
        <end position="52"/>
    </location>
</feature>
<reference evidence="4 5" key="1">
    <citation type="submission" date="2024-07" db="EMBL/GenBank/DDBJ databases">
        <title>Section-level genome sequencing and comparative genomics of Aspergillus sections Usti and Cavernicolus.</title>
        <authorList>
            <consortium name="Lawrence Berkeley National Laboratory"/>
            <person name="Nybo J.L."/>
            <person name="Vesth T.C."/>
            <person name="Theobald S."/>
            <person name="Frisvad J.C."/>
            <person name="Larsen T.O."/>
            <person name="Kjaerboelling I."/>
            <person name="Rothschild-Mancinelli K."/>
            <person name="Lyhne E.K."/>
            <person name="Kogle M.E."/>
            <person name="Barry K."/>
            <person name="Clum A."/>
            <person name="Na H."/>
            <person name="Ledsgaard L."/>
            <person name="Lin J."/>
            <person name="Lipzen A."/>
            <person name="Kuo A."/>
            <person name="Riley R."/>
            <person name="Mondo S."/>
            <person name="Labutti K."/>
            <person name="Haridas S."/>
            <person name="Pangalinan J."/>
            <person name="Salamov A.A."/>
            <person name="Simmons B.A."/>
            <person name="Magnuson J.K."/>
            <person name="Chen J."/>
            <person name="Drula E."/>
            <person name="Henrissat B."/>
            <person name="Wiebenga A."/>
            <person name="Lubbers R.J."/>
            <person name="Gomes A.C."/>
            <person name="Makela M.R."/>
            <person name="Stajich J."/>
            <person name="Grigoriev I.V."/>
            <person name="Mortensen U.H."/>
            <person name="De Vries R.P."/>
            <person name="Baker S.E."/>
            <person name="Andersen M.R."/>
        </authorList>
    </citation>
    <scope>NUCLEOTIDE SEQUENCE [LARGE SCALE GENOMIC DNA]</scope>
    <source>
        <strain evidence="4 5">CBS 209.92</strain>
    </source>
</reference>
<dbReference type="InterPro" id="IPR036770">
    <property type="entry name" value="Ankyrin_rpt-contain_sf"/>
</dbReference>
<dbReference type="PANTHER" id="PTHR24201:SF16">
    <property type="entry name" value="ANKYRIN-1-LIKE-RELATED"/>
    <property type="match status" value="1"/>
</dbReference>
<sequence>MEEVDLLIQQNANIEAQDNDGKSPITLAAKNGHESTVKLLLQWNANIDGKDNDG</sequence>
<proteinExistence type="predicted"/>
<dbReference type="PROSITE" id="PS50088">
    <property type="entry name" value="ANK_REPEAT"/>
    <property type="match status" value="1"/>
</dbReference>
<dbReference type="Gene3D" id="1.25.40.20">
    <property type="entry name" value="Ankyrin repeat-containing domain"/>
    <property type="match status" value="1"/>
</dbReference>
<gene>
    <name evidence="4" type="ORF">BJX66DRAFT_320039</name>
</gene>
<name>A0ABR4FHL1_9EURO</name>
<evidence type="ECO:0000256" key="1">
    <source>
        <dbReference type="ARBA" id="ARBA00022737"/>
    </source>
</evidence>
<evidence type="ECO:0000256" key="2">
    <source>
        <dbReference type="ARBA" id="ARBA00023043"/>
    </source>
</evidence>
<dbReference type="Proteomes" id="UP001610563">
    <property type="component" value="Unassembled WGS sequence"/>
</dbReference>
<dbReference type="Pfam" id="PF12796">
    <property type="entry name" value="Ank_2"/>
    <property type="match status" value="1"/>
</dbReference>
<evidence type="ECO:0000256" key="3">
    <source>
        <dbReference type="PROSITE-ProRule" id="PRU00023"/>
    </source>
</evidence>
<dbReference type="SUPFAM" id="SSF48403">
    <property type="entry name" value="Ankyrin repeat"/>
    <property type="match status" value="1"/>
</dbReference>
<evidence type="ECO:0008006" key="6">
    <source>
        <dbReference type="Google" id="ProtNLM"/>
    </source>
</evidence>